<dbReference type="AlphaFoldDB" id="A0A0F9GVI5"/>
<dbReference type="EMBL" id="LAZR01018866">
    <property type="protein sequence ID" value="KKL94671.1"/>
    <property type="molecule type" value="Genomic_DNA"/>
</dbReference>
<reference evidence="2" key="1">
    <citation type="journal article" date="2015" name="Nature">
        <title>Complex archaea that bridge the gap between prokaryotes and eukaryotes.</title>
        <authorList>
            <person name="Spang A."/>
            <person name="Saw J.H."/>
            <person name="Jorgensen S.L."/>
            <person name="Zaremba-Niedzwiedzka K."/>
            <person name="Martijn J."/>
            <person name="Lind A.E."/>
            <person name="van Eijk R."/>
            <person name="Schleper C."/>
            <person name="Guy L."/>
            <person name="Ettema T.J."/>
        </authorList>
    </citation>
    <scope>NUCLEOTIDE SEQUENCE</scope>
</reference>
<comment type="caution">
    <text evidence="2">The sequence shown here is derived from an EMBL/GenBank/DDBJ whole genome shotgun (WGS) entry which is preliminary data.</text>
</comment>
<sequence>MIEYILGVLAIFNLSEAVILAIATGFLRSFVGWANKSLEDGEIDRYELSLLGQTVFNYFLLIVVLSAGLSNGQAVAGALGLEYLSDHLI</sequence>
<proteinExistence type="predicted"/>
<feature type="transmembrane region" description="Helical" evidence="1">
    <location>
        <begin position="48"/>
        <end position="69"/>
    </location>
</feature>
<evidence type="ECO:0000256" key="1">
    <source>
        <dbReference type="SAM" id="Phobius"/>
    </source>
</evidence>
<keyword evidence="1" id="KW-0812">Transmembrane</keyword>
<accession>A0A0F9GVI5</accession>
<keyword evidence="1" id="KW-0472">Membrane</keyword>
<feature type="transmembrane region" description="Helical" evidence="1">
    <location>
        <begin position="6"/>
        <end position="27"/>
    </location>
</feature>
<evidence type="ECO:0008006" key="3">
    <source>
        <dbReference type="Google" id="ProtNLM"/>
    </source>
</evidence>
<keyword evidence="1" id="KW-1133">Transmembrane helix</keyword>
<protein>
    <recommendedName>
        <fullName evidence="3">DUF4010 domain-containing protein</fullName>
    </recommendedName>
</protein>
<organism evidence="2">
    <name type="scientific">marine sediment metagenome</name>
    <dbReference type="NCBI Taxonomy" id="412755"/>
    <lineage>
        <taxon>unclassified sequences</taxon>
        <taxon>metagenomes</taxon>
        <taxon>ecological metagenomes</taxon>
    </lineage>
</organism>
<name>A0A0F9GVI5_9ZZZZ</name>
<evidence type="ECO:0000313" key="2">
    <source>
        <dbReference type="EMBL" id="KKL94671.1"/>
    </source>
</evidence>
<gene>
    <name evidence="2" type="ORF">LCGC14_1862350</name>
</gene>